<evidence type="ECO:0000259" key="1">
    <source>
        <dbReference type="PROSITE" id="PS51186"/>
    </source>
</evidence>
<comment type="caution">
    <text evidence="2">The sequence shown here is derived from an EMBL/GenBank/DDBJ whole genome shotgun (WGS) entry which is preliminary data.</text>
</comment>
<dbReference type="InterPro" id="IPR051908">
    <property type="entry name" value="Ribosomal_N-acetyltransferase"/>
</dbReference>
<dbReference type="GO" id="GO:0005737">
    <property type="term" value="C:cytoplasm"/>
    <property type="evidence" value="ECO:0007669"/>
    <property type="project" value="TreeGrafter"/>
</dbReference>
<feature type="domain" description="N-acetyltransferase" evidence="1">
    <location>
        <begin position="190"/>
        <end position="347"/>
    </location>
</feature>
<evidence type="ECO:0000313" key="3">
    <source>
        <dbReference type="Proteomes" id="UP000070620"/>
    </source>
</evidence>
<dbReference type="PANTHER" id="PTHR43441">
    <property type="entry name" value="RIBOSOMAL-PROTEIN-SERINE ACETYLTRANSFERASE"/>
    <property type="match status" value="1"/>
</dbReference>
<gene>
    <name evidence="2" type="ORF">AWW66_09550</name>
</gene>
<keyword evidence="2" id="KW-0808">Transferase</keyword>
<dbReference type="GO" id="GO:1990189">
    <property type="term" value="F:protein N-terminal-serine acetyltransferase activity"/>
    <property type="evidence" value="ECO:0007669"/>
    <property type="project" value="TreeGrafter"/>
</dbReference>
<evidence type="ECO:0000313" key="2">
    <source>
        <dbReference type="EMBL" id="KXK62206.1"/>
    </source>
</evidence>
<dbReference type="PROSITE" id="PS51186">
    <property type="entry name" value="GNAT"/>
    <property type="match status" value="2"/>
</dbReference>
<dbReference type="Proteomes" id="UP000070620">
    <property type="component" value="Unassembled WGS sequence"/>
</dbReference>
<dbReference type="SUPFAM" id="SSF55729">
    <property type="entry name" value="Acyl-CoA N-acyltransferases (Nat)"/>
    <property type="match status" value="2"/>
</dbReference>
<dbReference type="AlphaFoldDB" id="A0A136PVK1"/>
<protein>
    <submittedName>
        <fullName evidence="2">GCN5 family acetyltransferase</fullName>
    </submittedName>
</protein>
<dbReference type="InterPro" id="IPR016181">
    <property type="entry name" value="Acyl_CoA_acyltransferase"/>
</dbReference>
<dbReference type="Gene3D" id="3.40.630.30">
    <property type="match status" value="2"/>
</dbReference>
<reference evidence="2 3" key="1">
    <citation type="submission" date="2016-01" db="EMBL/GenBank/DDBJ databases">
        <title>Whole genome sequence and analysis of Micromonospora rosaria DSM 803, which can produce antibacterial substance rosamicin.</title>
        <authorList>
            <person name="Yang H."/>
            <person name="He X."/>
            <person name="Zhu D."/>
        </authorList>
    </citation>
    <scope>NUCLEOTIDE SEQUENCE [LARGE SCALE GENOMIC DNA]</scope>
    <source>
        <strain evidence="2 3">DSM 803</strain>
    </source>
</reference>
<organism evidence="2 3">
    <name type="scientific">Micromonospora rosaria</name>
    <dbReference type="NCBI Taxonomy" id="47874"/>
    <lineage>
        <taxon>Bacteria</taxon>
        <taxon>Bacillati</taxon>
        <taxon>Actinomycetota</taxon>
        <taxon>Actinomycetes</taxon>
        <taxon>Micromonosporales</taxon>
        <taxon>Micromonosporaceae</taxon>
        <taxon>Micromonospora</taxon>
    </lineage>
</organism>
<dbReference type="PANTHER" id="PTHR43441:SF10">
    <property type="entry name" value="ACETYLTRANSFERASE"/>
    <property type="match status" value="1"/>
</dbReference>
<dbReference type="GO" id="GO:0008999">
    <property type="term" value="F:protein-N-terminal-alanine acetyltransferase activity"/>
    <property type="evidence" value="ECO:0007669"/>
    <property type="project" value="TreeGrafter"/>
</dbReference>
<dbReference type="CDD" id="cd04301">
    <property type="entry name" value="NAT_SF"/>
    <property type="match status" value="1"/>
</dbReference>
<name>A0A136PVK1_9ACTN</name>
<feature type="domain" description="N-acetyltransferase" evidence="1">
    <location>
        <begin position="1"/>
        <end position="166"/>
    </location>
</feature>
<proteinExistence type="predicted"/>
<accession>A0A136PVK1</accession>
<keyword evidence="3" id="KW-1185">Reference proteome</keyword>
<dbReference type="InterPro" id="IPR000182">
    <property type="entry name" value="GNAT_dom"/>
</dbReference>
<dbReference type="Pfam" id="PF13302">
    <property type="entry name" value="Acetyltransf_3"/>
    <property type="match status" value="2"/>
</dbReference>
<sequence>MRLRDFRPDDVADLVAAGDDPLARWFLPGLPAPDTEARARWWVAEGVPGLRAAGGVAYAVADSGTDRLLGGVALGNPVPQRRQAEIGCWVLPGARRRGVGTTATRLLAGHAFATGTARLELLAVADDPASQRVALAAGFRPEGVRRDAAATPDGGRQDLLAFVRLAGDPDGPVRRLLPDLPAGRLTDGVVTLRRLAPGDADEMYALHSRPEVVANQAPPVPPERHVIALRCRLAESQWLTGTAARLAILDAGTGRFAGSCGLVYAEPGTGQASIGYALAPGFRGRGLATRAVRLLAGWAFGPVGAARLVAGTVPDNTASHRVLHRVGFHREALLRGRLPGLAGTRLDDLTFALLPTDLTGDPPG</sequence>
<dbReference type="EMBL" id="LRQV01000024">
    <property type="protein sequence ID" value="KXK62206.1"/>
    <property type="molecule type" value="Genomic_DNA"/>
</dbReference>